<dbReference type="AlphaFoldDB" id="A0A0E0EDF3"/>
<name>A0A0E0EDF3_9ORYZ</name>
<sequence>MPHGFGRLLTFKKSQGYIFLYQSSGLPLRSVAMAIQSSSCSIYFLRYESSIKKISTIQSIKGNTLCILSLLYGVGW</sequence>
<dbReference type="Proteomes" id="UP000008021">
    <property type="component" value="Chromosome 7"/>
</dbReference>
<reference evidence="1" key="1">
    <citation type="submission" date="2015-04" db="UniProtKB">
        <authorList>
            <consortium name="EnsemblPlants"/>
        </authorList>
    </citation>
    <scope>IDENTIFICATION</scope>
</reference>
<evidence type="ECO:0000313" key="2">
    <source>
        <dbReference type="Proteomes" id="UP000008021"/>
    </source>
</evidence>
<accession>A0A0E0EDF3</accession>
<dbReference type="Gramene" id="OMERI07G16220.1">
    <property type="protein sequence ID" value="OMERI07G16220.1"/>
    <property type="gene ID" value="OMERI07G16220"/>
</dbReference>
<reference evidence="1" key="2">
    <citation type="submission" date="2018-05" db="EMBL/GenBank/DDBJ databases">
        <title>OmerRS3 (Oryza meridionalis Reference Sequence Version 3).</title>
        <authorList>
            <person name="Zhang J."/>
            <person name="Kudrna D."/>
            <person name="Lee S."/>
            <person name="Talag J."/>
            <person name="Welchert J."/>
            <person name="Wing R.A."/>
        </authorList>
    </citation>
    <scope>NUCLEOTIDE SEQUENCE [LARGE SCALE GENOMIC DNA]</scope>
    <source>
        <strain evidence="1">cv. OR44</strain>
    </source>
</reference>
<proteinExistence type="predicted"/>
<dbReference type="EnsemblPlants" id="OMERI07G16220.1">
    <property type="protein sequence ID" value="OMERI07G16220.1"/>
    <property type="gene ID" value="OMERI07G16220"/>
</dbReference>
<evidence type="ECO:0000313" key="1">
    <source>
        <dbReference type="EnsemblPlants" id="OMERI07G16220.1"/>
    </source>
</evidence>
<dbReference type="HOGENOM" id="CLU_2658697_0_0_1"/>
<keyword evidence="2" id="KW-1185">Reference proteome</keyword>
<organism evidence="1">
    <name type="scientific">Oryza meridionalis</name>
    <dbReference type="NCBI Taxonomy" id="40149"/>
    <lineage>
        <taxon>Eukaryota</taxon>
        <taxon>Viridiplantae</taxon>
        <taxon>Streptophyta</taxon>
        <taxon>Embryophyta</taxon>
        <taxon>Tracheophyta</taxon>
        <taxon>Spermatophyta</taxon>
        <taxon>Magnoliopsida</taxon>
        <taxon>Liliopsida</taxon>
        <taxon>Poales</taxon>
        <taxon>Poaceae</taxon>
        <taxon>BOP clade</taxon>
        <taxon>Oryzoideae</taxon>
        <taxon>Oryzeae</taxon>
        <taxon>Oryzinae</taxon>
        <taxon>Oryza</taxon>
    </lineage>
</organism>
<protein>
    <submittedName>
        <fullName evidence="1">Uncharacterized protein</fullName>
    </submittedName>
</protein>